<organism evidence="2 3">
    <name type="scientific">Calocera viscosa (strain TUFC12733)</name>
    <dbReference type="NCBI Taxonomy" id="1330018"/>
    <lineage>
        <taxon>Eukaryota</taxon>
        <taxon>Fungi</taxon>
        <taxon>Dikarya</taxon>
        <taxon>Basidiomycota</taxon>
        <taxon>Agaricomycotina</taxon>
        <taxon>Dacrymycetes</taxon>
        <taxon>Dacrymycetales</taxon>
        <taxon>Dacrymycetaceae</taxon>
        <taxon>Calocera</taxon>
    </lineage>
</organism>
<dbReference type="OrthoDB" id="434695at2759"/>
<name>A0A167HTV3_CALVF</name>
<dbReference type="InterPro" id="IPR011990">
    <property type="entry name" value="TPR-like_helical_dom_sf"/>
</dbReference>
<evidence type="ECO:0000313" key="2">
    <source>
        <dbReference type="EMBL" id="KZO91975.1"/>
    </source>
</evidence>
<feature type="compositionally biased region" description="Basic and acidic residues" evidence="1">
    <location>
        <begin position="541"/>
        <end position="550"/>
    </location>
</feature>
<dbReference type="EMBL" id="KV417315">
    <property type="protein sequence ID" value="KZO91975.1"/>
    <property type="molecule type" value="Genomic_DNA"/>
</dbReference>
<reference evidence="2 3" key="1">
    <citation type="journal article" date="2016" name="Mol. Biol. Evol.">
        <title>Comparative Genomics of Early-Diverging Mushroom-Forming Fungi Provides Insights into the Origins of Lignocellulose Decay Capabilities.</title>
        <authorList>
            <person name="Nagy L.G."/>
            <person name="Riley R."/>
            <person name="Tritt A."/>
            <person name="Adam C."/>
            <person name="Daum C."/>
            <person name="Floudas D."/>
            <person name="Sun H."/>
            <person name="Yadav J.S."/>
            <person name="Pangilinan J."/>
            <person name="Larsson K.H."/>
            <person name="Matsuura K."/>
            <person name="Barry K."/>
            <person name="Labutti K."/>
            <person name="Kuo R."/>
            <person name="Ohm R.A."/>
            <person name="Bhattacharya S.S."/>
            <person name="Shirouzu T."/>
            <person name="Yoshinaga Y."/>
            <person name="Martin F.M."/>
            <person name="Grigoriev I.V."/>
            <person name="Hibbett D.S."/>
        </authorList>
    </citation>
    <scope>NUCLEOTIDE SEQUENCE [LARGE SCALE GENOMIC DNA]</scope>
    <source>
        <strain evidence="2 3">TUFC12733</strain>
    </source>
</reference>
<protein>
    <submittedName>
        <fullName evidence="2">Chaps-domain-containing protein</fullName>
    </submittedName>
</protein>
<sequence>MNMADAFKDVPEFFEVELGESLLSRTESLQSFRELGPPDLCHVVKSTGRNGQKDSGSYHYVSGVDASSSASLAAYLNSLTYSLDEPGSWFGAKQPWKLRSGTYCCFNAFSRVDARVDVKIPGGVSAYIIDLHGDRHEATPELWQETYLSAVLRSVLYAEDQSYRLAGYRKLDPITTPEGELRFLQAAESLFFRGWQLGSDPEIQVASPVSNHLVSGLLKYFGDSARWQPLANLFEKLYVREPEVASLLAKAYIGMNEEVRAIQIAAAALESNPKSWTTLHVQVDFLVTKGRLDWAVKLAKQAVNSAPSEFVTWAKLAEVYCEMGQFEAALLTLNSCPMFTYNERDHHRMPTPARTHLPVKHFITDSGILDSSDAETTNSATDADPALLRLPAPGLRGTFAKAYSVLAKLVGQIGWDELLKTRSGVFVMEEEYRNVKAMGEIEGATLVEEDDSEEDEEVAEGADDNASTTALRGKQELGPNGEKLSAELPSSAGEESTAPTEEADPAAAGDIPTIKISVAEPEAEAKANGAPNGQGPVKPKATAEHQEKDKGKRKSVPAGEVAKGFSFTNKRLCERWLDNLFMVLYEDLRIWTIFRAEVAHFKTQHVAYRKTGTEWEILGDLGLRLHHKEEAKEAYQRCLDAKFSARAWSKLLEMYAEEGELQKSLNAAIRLSAFQQRWYMEMTYPTDVARYLYKLSSQYGMAKLANTLISMGLPEGIFGIMQGYLQYGDVFRVEGYDW</sequence>
<dbReference type="PANTHER" id="PTHR31975">
    <property type="entry name" value="BUD SITE SELECTION PROTEIN 7-RELATED"/>
    <property type="match status" value="1"/>
</dbReference>
<dbReference type="Proteomes" id="UP000076738">
    <property type="component" value="Unassembled WGS sequence"/>
</dbReference>
<feature type="compositionally biased region" description="Acidic residues" evidence="1">
    <location>
        <begin position="447"/>
        <end position="463"/>
    </location>
</feature>
<dbReference type="FunFam" id="1.25.40.10:FF:000149">
    <property type="entry name" value="Clathrin-coated vesiclec protein (Bud7)"/>
    <property type="match status" value="1"/>
</dbReference>
<dbReference type="GO" id="GO:0006893">
    <property type="term" value="P:Golgi to plasma membrane transport"/>
    <property type="evidence" value="ECO:0007669"/>
    <property type="project" value="UniProtKB-ARBA"/>
</dbReference>
<keyword evidence="3" id="KW-1185">Reference proteome</keyword>
<evidence type="ECO:0000256" key="1">
    <source>
        <dbReference type="SAM" id="MobiDB-lite"/>
    </source>
</evidence>
<dbReference type="GO" id="GO:0034044">
    <property type="term" value="C:exomer complex"/>
    <property type="evidence" value="ECO:0007669"/>
    <property type="project" value="TreeGrafter"/>
</dbReference>
<dbReference type="AlphaFoldDB" id="A0A167HTV3"/>
<dbReference type="Pfam" id="PF09295">
    <property type="entry name" value="ChAPs"/>
    <property type="match status" value="1"/>
</dbReference>
<feature type="region of interest" description="Disordered" evidence="1">
    <location>
        <begin position="523"/>
        <end position="557"/>
    </location>
</feature>
<accession>A0A167HTV3</accession>
<dbReference type="PANTHER" id="PTHR31975:SF1">
    <property type="entry name" value="BUD SITE SELECTION PROTEIN 7-RELATED"/>
    <property type="match status" value="1"/>
</dbReference>
<gene>
    <name evidence="2" type="ORF">CALVIDRAFT_520848</name>
</gene>
<dbReference type="STRING" id="1330018.A0A167HTV3"/>
<feature type="region of interest" description="Disordered" evidence="1">
    <location>
        <begin position="443"/>
        <end position="510"/>
    </location>
</feature>
<proteinExistence type="predicted"/>
<dbReference type="InterPro" id="IPR015374">
    <property type="entry name" value="ChAPs"/>
</dbReference>
<dbReference type="SUPFAM" id="SSF48452">
    <property type="entry name" value="TPR-like"/>
    <property type="match status" value="1"/>
</dbReference>
<dbReference type="Gene3D" id="1.25.40.10">
    <property type="entry name" value="Tetratricopeptide repeat domain"/>
    <property type="match status" value="2"/>
</dbReference>
<evidence type="ECO:0000313" key="3">
    <source>
        <dbReference type="Proteomes" id="UP000076738"/>
    </source>
</evidence>
<feature type="compositionally biased region" description="Low complexity" evidence="1">
    <location>
        <begin position="494"/>
        <end position="508"/>
    </location>
</feature>